<evidence type="ECO:0000313" key="4">
    <source>
        <dbReference type="Proteomes" id="UP001225356"/>
    </source>
</evidence>
<name>A0ABT9Q6F4_9ACTN</name>
<dbReference type="RefSeq" id="WP_307556244.1">
    <property type="nucleotide sequence ID" value="NZ_JAUSQU010000001.1"/>
</dbReference>
<proteinExistence type="predicted"/>
<comment type="caution">
    <text evidence="3">The sequence shown here is derived from an EMBL/GenBank/DDBJ whole genome shotgun (WGS) entry which is preliminary data.</text>
</comment>
<protein>
    <submittedName>
        <fullName evidence="3">Uncharacterized protein (DUF305 family)</fullName>
    </submittedName>
</protein>
<dbReference type="PANTHER" id="PTHR36933">
    <property type="entry name" value="SLL0788 PROTEIN"/>
    <property type="match status" value="1"/>
</dbReference>
<gene>
    <name evidence="3" type="ORF">J2853_001534</name>
</gene>
<accession>A0ABT9Q6F4</accession>
<dbReference type="InterPro" id="IPR005183">
    <property type="entry name" value="DUF305_CopM-like"/>
</dbReference>
<dbReference type="EMBL" id="JAUSQU010000001">
    <property type="protein sequence ID" value="MDP9842323.1"/>
    <property type="molecule type" value="Genomic_DNA"/>
</dbReference>
<evidence type="ECO:0000313" key="3">
    <source>
        <dbReference type="EMBL" id="MDP9842323.1"/>
    </source>
</evidence>
<dbReference type="InterPro" id="IPR012347">
    <property type="entry name" value="Ferritin-like"/>
</dbReference>
<feature type="chain" id="PRO_5046670168" evidence="1">
    <location>
        <begin position="25"/>
        <end position="197"/>
    </location>
</feature>
<dbReference type="Gene3D" id="1.20.1260.10">
    <property type="match status" value="1"/>
</dbReference>
<reference evidence="3 4" key="1">
    <citation type="submission" date="2023-07" db="EMBL/GenBank/DDBJ databases">
        <title>Sequencing the genomes of 1000 actinobacteria strains.</title>
        <authorList>
            <person name="Klenk H.-P."/>
        </authorList>
    </citation>
    <scope>NUCLEOTIDE SEQUENCE [LARGE SCALE GENOMIC DNA]</scope>
    <source>
        <strain evidence="3 4">DSM 46740</strain>
    </source>
</reference>
<dbReference type="Pfam" id="PF03713">
    <property type="entry name" value="DUF305"/>
    <property type="match status" value="1"/>
</dbReference>
<feature type="domain" description="DUF305" evidence="2">
    <location>
        <begin position="53"/>
        <end position="194"/>
    </location>
</feature>
<dbReference type="Proteomes" id="UP001225356">
    <property type="component" value="Unassembled WGS sequence"/>
</dbReference>
<sequence>MSTRRSHRHRSLAVIVSMSTTLIAGCSAAAGESPPPAGAAAVVAGAPTRTDADVRFSQEMISHHRQTIQLAELAADRSTDTYVRELAEKIKQSESADIELMSGWLRSWKVEVPAGNDHAAHEMPGMLSATQISSLKRRSGSDFDTLWLGVLGKHLGSGVQMAEIVVALGQHGPTGDLARKMAAEQRARISEITERLA</sequence>
<organism evidence="3 4">
    <name type="scientific">Streptosporangium lutulentum</name>
    <dbReference type="NCBI Taxonomy" id="1461250"/>
    <lineage>
        <taxon>Bacteria</taxon>
        <taxon>Bacillati</taxon>
        <taxon>Actinomycetota</taxon>
        <taxon>Actinomycetes</taxon>
        <taxon>Streptosporangiales</taxon>
        <taxon>Streptosporangiaceae</taxon>
        <taxon>Streptosporangium</taxon>
    </lineage>
</organism>
<dbReference type="PROSITE" id="PS51257">
    <property type="entry name" value="PROKAR_LIPOPROTEIN"/>
    <property type="match status" value="1"/>
</dbReference>
<evidence type="ECO:0000256" key="1">
    <source>
        <dbReference type="SAM" id="SignalP"/>
    </source>
</evidence>
<dbReference type="PANTHER" id="PTHR36933:SF1">
    <property type="entry name" value="SLL0788 PROTEIN"/>
    <property type="match status" value="1"/>
</dbReference>
<keyword evidence="4" id="KW-1185">Reference proteome</keyword>
<feature type="signal peptide" evidence="1">
    <location>
        <begin position="1"/>
        <end position="24"/>
    </location>
</feature>
<keyword evidence="1" id="KW-0732">Signal</keyword>
<evidence type="ECO:0000259" key="2">
    <source>
        <dbReference type="Pfam" id="PF03713"/>
    </source>
</evidence>